<dbReference type="PANTHER" id="PTHR30055">
    <property type="entry name" value="HTH-TYPE TRANSCRIPTIONAL REGULATOR RUTR"/>
    <property type="match status" value="1"/>
</dbReference>
<dbReference type="Pfam" id="PF21313">
    <property type="entry name" value="EthR_C"/>
    <property type="match status" value="1"/>
</dbReference>
<dbReference type="PANTHER" id="PTHR30055:SF184">
    <property type="entry name" value="HTH-TYPE TRANSCRIPTIONAL REGULATOR ETHR"/>
    <property type="match status" value="1"/>
</dbReference>
<protein>
    <submittedName>
        <fullName evidence="5">TetR/AcrR family transcriptional regulator</fullName>
    </submittedName>
</protein>
<comment type="caution">
    <text evidence="5">The sequence shown here is derived from an EMBL/GenBank/DDBJ whole genome shotgun (WGS) entry which is preliminary data.</text>
</comment>
<dbReference type="SUPFAM" id="SSF46689">
    <property type="entry name" value="Homeodomain-like"/>
    <property type="match status" value="1"/>
</dbReference>
<dbReference type="Pfam" id="PF00440">
    <property type="entry name" value="TetR_N"/>
    <property type="match status" value="1"/>
</dbReference>
<dbReference type="PRINTS" id="PR00455">
    <property type="entry name" value="HTHTETR"/>
</dbReference>
<evidence type="ECO:0000313" key="6">
    <source>
        <dbReference type="Proteomes" id="UP000708347"/>
    </source>
</evidence>
<evidence type="ECO:0000313" key="5">
    <source>
        <dbReference type="EMBL" id="NTY59893.1"/>
    </source>
</evidence>
<keyword evidence="1 2" id="KW-0238">DNA-binding</keyword>
<dbReference type="InterPro" id="IPR009057">
    <property type="entry name" value="Homeodomain-like_sf"/>
</dbReference>
<name>A0ABX2JYI9_9MYCO</name>
<dbReference type="InterPro" id="IPR049397">
    <property type="entry name" value="EthR_C"/>
</dbReference>
<dbReference type="Proteomes" id="UP000708347">
    <property type="component" value="Unassembled WGS sequence"/>
</dbReference>
<feature type="domain" description="HTH tetR-type" evidence="4">
    <location>
        <begin position="32"/>
        <end position="92"/>
    </location>
</feature>
<accession>A0ABX2JYI9</accession>
<feature type="region of interest" description="Disordered" evidence="3">
    <location>
        <begin position="1"/>
        <end position="30"/>
    </location>
</feature>
<dbReference type="Gene3D" id="1.10.10.60">
    <property type="entry name" value="Homeodomain-like"/>
    <property type="match status" value="1"/>
</dbReference>
<dbReference type="SUPFAM" id="SSF48498">
    <property type="entry name" value="Tetracyclin repressor-like, C-terminal domain"/>
    <property type="match status" value="1"/>
</dbReference>
<gene>
    <name evidence="5" type="ORF">FEG63_10055</name>
</gene>
<proteinExistence type="predicted"/>
<dbReference type="Gene3D" id="1.10.357.10">
    <property type="entry name" value="Tetracycline Repressor, domain 2"/>
    <property type="match status" value="1"/>
</dbReference>
<feature type="DNA-binding region" description="H-T-H motif" evidence="2">
    <location>
        <begin position="55"/>
        <end position="74"/>
    </location>
</feature>
<evidence type="ECO:0000256" key="3">
    <source>
        <dbReference type="SAM" id="MobiDB-lite"/>
    </source>
</evidence>
<keyword evidence="6" id="KW-1185">Reference proteome</keyword>
<evidence type="ECO:0000259" key="4">
    <source>
        <dbReference type="PROSITE" id="PS50977"/>
    </source>
</evidence>
<dbReference type="EMBL" id="VBSB01000005">
    <property type="protein sequence ID" value="NTY59893.1"/>
    <property type="molecule type" value="Genomic_DNA"/>
</dbReference>
<evidence type="ECO:0000256" key="1">
    <source>
        <dbReference type="ARBA" id="ARBA00023125"/>
    </source>
</evidence>
<reference evidence="5 6" key="1">
    <citation type="submission" date="2019-05" db="EMBL/GenBank/DDBJ databases">
        <title>Mycolicibacterium sphagni ENV482 genome assembly.</title>
        <authorList>
            <person name="Chen W."/>
            <person name="Faulkner N.W."/>
            <person name="Hyman M.R."/>
        </authorList>
    </citation>
    <scope>NUCLEOTIDE SEQUENCE [LARGE SCALE GENOMIC DNA]</scope>
    <source>
        <strain evidence="5 6">ENV482</strain>
    </source>
</reference>
<dbReference type="InterPro" id="IPR001647">
    <property type="entry name" value="HTH_TetR"/>
</dbReference>
<sequence length="227" mass="24865">MLKNSTPCKVMPVPTASPTRIRGRRAVRPSGDDREAAILRTLEDMLEQRPFAEISVDDLAKGAGLSRPTFYFYFASKDAVLVRLFARAITASGAQQQQPTDTVTDHPQQGWRDGIYAFFDSLRPHRAVVLAGLDAMTANAELRDLWTTFMTGWIDYTAGLITKERERGAAPDTIPAHDLAAALNLMNERVVVAAQRSQQPMLPEGAALEALAHIWITSIYGGPTASV</sequence>
<dbReference type="InterPro" id="IPR050109">
    <property type="entry name" value="HTH-type_TetR-like_transc_reg"/>
</dbReference>
<dbReference type="InterPro" id="IPR036271">
    <property type="entry name" value="Tet_transcr_reg_TetR-rel_C_sf"/>
</dbReference>
<dbReference type="PROSITE" id="PS50977">
    <property type="entry name" value="HTH_TETR_2"/>
    <property type="match status" value="1"/>
</dbReference>
<organism evidence="5 6">
    <name type="scientific">Mycolicibacterium sphagni</name>
    <dbReference type="NCBI Taxonomy" id="1786"/>
    <lineage>
        <taxon>Bacteria</taxon>
        <taxon>Bacillati</taxon>
        <taxon>Actinomycetota</taxon>
        <taxon>Actinomycetes</taxon>
        <taxon>Mycobacteriales</taxon>
        <taxon>Mycobacteriaceae</taxon>
        <taxon>Mycolicibacterium</taxon>
    </lineage>
</organism>
<evidence type="ECO:0000256" key="2">
    <source>
        <dbReference type="PROSITE-ProRule" id="PRU00335"/>
    </source>
</evidence>